<dbReference type="OrthoDB" id="3794209at2759"/>
<dbReference type="Proteomes" id="UP001140560">
    <property type="component" value="Unassembled WGS sequence"/>
</dbReference>
<gene>
    <name evidence="1" type="ORF">N0V83_001139</name>
</gene>
<reference evidence="1" key="1">
    <citation type="submission" date="2022-10" db="EMBL/GenBank/DDBJ databases">
        <title>Tapping the CABI collections for fungal endophytes: first genome assemblies for Collariella, Neodidymelliopsis, Ascochyta clinopodiicola, Didymella pomorum, Didymosphaeria variabile, Neocosmospora piperis and Neocucurbitaria cava.</title>
        <authorList>
            <person name="Hill R."/>
        </authorList>
    </citation>
    <scope>NUCLEOTIDE SEQUENCE</scope>
    <source>
        <strain evidence="1">IMI 356814</strain>
    </source>
</reference>
<sequence>MNGPLTLPSTPLQPRIHSGSAIRCDPALEQTIRSFVNEGYKYIAPKDASGWESDTFDRLPTADSINRELGEDGFFAVMYDPNDDTKPIVCAATTRWKCDLEGGGVGDEGWEIKTVTARAGWMGRGFAGRCVDAIVKELQRQSRESAEFQHQCKGSIERKLKVWIQTVESVNGAYWKKKGWTDVRAYEKPVGHWGSKEGYRLLVLLQEFEF</sequence>
<evidence type="ECO:0000313" key="1">
    <source>
        <dbReference type="EMBL" id="KAJ4375861.1"/>
    </source>
</evidence>
<proteinExistence type="predicted"/>
<accession>A0A9W9CQ67</accession>
<protein>
    <submittedName>
        <fullName evidence="1">Uncharacterized protein</fullName>
    </submittedName>
</protein>
<keyword evidence="2" id="KW-1185">Reference proteome</keyword>
<dbReference type="EMBL" id="JAPEUY010000002">
    <property type="protein sequence ID" value="KAJ4375861.1"/>
    <property type="molecule type" value="Genomic_DNA"/>
</dbReference>
<dbReference type="AlphaFoldDB" id="A0A9W9CQ67"/>
<name>A0A9W9CQ67_9PLEO</name>
<organism evidence="1 2">
    <name type="scientific">Neocucurbitaria cava</name>
    <dbReference type="NCBI Taxonomy" id="798079"/>
    <lineage>
        <taxon>Eukaryota</taxon>
        <taxon>Fungi</taxon>
        <taxon>Dikarya</taxon>
        <taxon>Ascomycota</taxon>
        <taxon>Pezizomycotina</taxon>
        <taxon>Dothideomycetes</taxon>
        <taxon>Pleosporomycetidae</taxon>
        <taxon>Pleosporales</taxon>
        <taxon>Pleosporineae</taxon>
        <taxon>Cucurbitariaceae</taxon>
        <taxon>Neocucurbitaria</taxon>
    </lineage>
</organism>
<comment type="caution">
    <text evidence="1">The sequence shown here is derived from an EMBL/GenBank/DDBJ whole genome shotgun (WGS) entry which is preliminary data.</text>
</comment>
<evidence type="ECO:0000313" key="2">
    <source>
        <dbReference type="Proteomes" id="UP001140560"/>
    </source>
</evidence>